<dbReference type="RefSeq" id="WP_089828717.1">
    <property type="nucleotide sequence ID" value="NZ_FNBN01000001.1"/>
</dbReference>
<protein>
    <submittedName>
        <fullName evidence="3">Glycosyl hydrolases family 16</fullName>
    </submittedName>
</protein>
<keyword evidence="3" id="KW-0378">Hydrolase</keyword>
<dbReference type="PROSITE" id="PS51762">
    <property type="entry name" value="GH16_2"/>
    <property type="match status" value="1"/>
</dbReference>
<comment type="similarity">
    <text evidence="1">Belongs to the glycosyl hydrolase 16 family.</text>
</comment>
<dbReference type="PROSITE" id="PS51257">
    <property type="entry name" value="PROKAR_LIPOPROTEIN"/>
    <property type="match status" value="1"/>
</dbReference>
<dbReference type="PANTHER" id="PTHR10963:SF55">
    <property type="entry name" value="GLYCOSIDE HYDROLASE FAMILY 16 PROTEIN"/>
    <property type="match status" value="1"/>
</dbReference>
<dbReference type="Proteomes" id="UP000199045">
    <property type="component" value="Unassembled WGS sequence"/>
</dbReference>
<dbReference type="Gene3D" id="2.60.120.200">
    <property type="match status" value="1"/>
</dbReference>
<dbReference type="InterPro" id="IPR050546">
    <property type="entry name" value="Glycosyl_Hydrlase_16"/>
</dbReference>
<proteinExistence type="inferred from homology"/>
<dbReference type="InterPro" id="IPR013320">
    <property type="entry name" value="ConA-like_dom_sf"/>
</dbReference>
<evidence type="ECO:0000256" key="1">
    <source>
        <dbReference type="ARBA" id="ARBA00006865"/>
    </source>
</evidence>
<dbReference type="EMBL" id="FNBN01000001">
    <property type="protein sequence ID" value="SDF03059.1"/>
    <property type="molecule type" value="Genomic_DNA"/>
</dbReference>
<gene>
    <name evidence="3" type="ORF">SAMN04488121_101576</name>
</gene>
<dbReference type="Pfam" id="PF00722">
    <property type="entry name" value="Glyco_hydro_16"/>
    <property type="match status" value="1"/>
</dbReference>
<organism evidence="3 4">
    <name type="scientific">Chitinophaga filiformis</name>
    <name type="common">Myxococcus filiformis</name>
    <name type="synonym">Flexibacter filiformis</name>
    <dbReference type="NCBI Taxonomy" id="104663"/>
    <lineage>
        <taxon>Bacteria</taxon>
        <taxon>Pseudomonadati</taxon>
        <taxon>Bacteroidota</taxon>
        <taxon>Chitinophagia</taxon>
        <taxon>Chitinophagales</taxon>
        <taxon>Chitinophagaceae</taxon>
        <taxon>Chitinophaga</taxon>
    </lineage>
</organism>
<evidence type="ECO:0000313" key="4">
    <source>
        <dbReference type="Proteomes" id="UP000199045"/>
    </source>
</evidence>
<dbReference type="InterPro" id="IPR000757">
    <property type="entry name" value="Beta-glucanase-like"/>
</dbReference>
<evidence type="ECO:0000259" key="2">
    <source>
        <dbReference type="PROSITE" id="PS51762"/>
    </source>
</evidence>
<name>A0A1G7HSQ6_CHIFI</name>
<dbReference type="STRING" id="104663.SAMN04488121_101576"/>
<dbReference type="GO" id="GO:0004553">
    <property type="term" value="F:hydrolase activity, hydrolyzing O-glycosyl compounds"/>
    <property type="evidence" value="ECO:0007669"/>
    <property type="project" value="InterPro"/>
</dbReference>
<dbReference type="AlphaFoldDB" id="A0A1G7HSQ6"/>
<evidence type="ECO:0000313" key="3">
    <source>
        <dbReference type="EMBL" id="SDF03059.1"/>
    </source>
</evidence>
<dbReference type="PANTHER" id="PTHR10963">
    <property type="entry name" value="GLYCOSYL HYDROLASE-RELATED"/>
    <property type="match status" value="1"/>
</dbReference>
<dbReference type="CDD" id="cd08023">
    <property type="entry name" value="GH16_laminarinase_like"/>
    <property type="match status" value="1"/>
</dbReference>
<dbReference type="OrthoDB" id="9776255at2"/>
<reference evidence="3 4" key="1">
    <citation type="submission" date="2016-10" db="EMBL/GenBank/DDBJ databases">
        <authorList>
            <person name="de Groot N.N."/>
        </authorList>
    </citation>
    <scope>NUCLEOTIDE SEQUENCE [LARGE SCALE GENOMIC DNA]</scope>
    <source>
        <strain evidence="3 4">DSM 527</strain>
    </source>
</reference>
<dbReference type="SUPFAM" id="SSF49899">
    <property type="entry name" value="Concanavalin A-like lectins/glucanases"/>
    <property type="match status" value="1"/>
</dbReference>
<sequence>MRKTQLLSYCLLAMAGITACSKKNDAQEPKKNETAIVAAEPPTVQVPGVCEYDLNEATLISQGYTKVFEDNFNTLDSTKWDRWNSGAYNNELQLYTPKNLRIVDGKLVIKPVREKVTGATDPDDPTKKTFNFTSGRIESNYNFKASTATPKVRISARMKLPLGLGMWPAFWSYGGEWPTNGELDILEGFGERDLYNTNIWYGAQAGTPDHDYTLSMTYVKSQSDQTTCYHVYEAIWQKDTVTFLFDGNIIRKLVSSTPAGQFIPKFFNRTQHITLNAAIGGDQFGTLDPAKIVLGDTYVDWVRVYTAK</sequence>
<dbReference type="GO" id="GO:0005975">
    <property type="term" value="P:carbohydrate metabolic process"/>
    <property type="evidence" value="ECO:0007669"/>
    <property type="project" value="InterPro"/>
</dbReference>
<feature type="domain" description="GH16" evidence="2">
    <location>
        <begin position="52"/>
        <end position="308"/>
    </location>
</feature>
<accession>A0A1G7HSQ6</accession>